<dbReference type="SUPFAM" id="SSF53335">
    <property type="entry name" value="S-adenosyl-L-methionine-dependent methyltransferases"/>
    <property type="match status" value="1"/>
</dbReference>
<keyword evidence="1" id="KW-0472">Membrane</keyword>
<keyword evidence="1" id="KW-0812">Transmembrane</keyword>
<dbReference type="Gene3D" id="3.40.50.150">
    <property type="entry name" value="Vaccinia Virus protein VP39"/>
    <property type="match status" value="1"/>
</dbReference>
<dbReference type="Pfam" id="PF13489">
    <property type="entry name" value="Methyltransf_23"/>
    <property type="match status" value="1"/>
</dbReference>
<evidence type="ECO:0008006" key="4">
    <source>
        <dbReference type="Google" id="ProtNLM"/>
    </source>
</evidence>
<accession>A0A1F7I7X2</accession>
<dbReference type="AlphaFoldDB" id="A0A1F7I7X2"/>
<reference evidence="2 3" key="1">
    <citation type="journal article" date="2016" name="Nat. Commun.">
        <title>Thousands of microbial genomes shed light on interconnected biogeochemical processes in an aquifer system.</title>
        <authorList>
            <person name="Anantharaman K."/>
            <person name="Brown C.T."/>
            <person name="Hug L.A."/>
            <person name="Sharon I."/>
            <person name="Castelle C.J."/>
            <person name="Probst A.J."/>
            <person name="Thomas B.C."/>
            <person name="Singh A."/>
            <person name="Wilkins M.J."/>
            <person name="Karaoz U."/>
            <person name="Brodie E.L."/>
            <person name="Williams K.H."/>
            <person name="Hubbard S.S."/>
            <person name="Banfield J.F."/>
        </authorList>
    </citation>
    <scope>NUCLEOTIDE SEQUENCE [LARGE SCALE GENOMIC DNA]</scope>
</reference>
<evidence type="ECO:0000256" key="1">
    <source>
        <dbReference type="SAM" id="Phobius"/>
    </source>
</evidence>
<dbReference type="CDD" id="cd02440">
    <property type="entry name" value="AdoMet_MTases"/>
    <property type="match status" value="1"/>
</dbReference>
<proteinExistence type="predicted"/>
<sequence>MICHLCKSNVHKVHKVVKKVKIYECLDCLLDFVDQVVSFKSRSDKDDTNGLYNFAAYKIKEKKLRKTFAKLTDIIVKYKKSGRVLDVGAGYGLFSSILHKKGNFLIETIEPNTDLYYLQNIPHTNNKKTLEDYLKWTNQRDRAILSKHDRSKRYDIIILMDLIEHLRNPMQSLKKLRELLTYDGILVIQTPNYMSLMARICRDWAWWMIEDHKFFFTVKSLQKILNKTRFKTEYFLTYEDWYDFKKNLDGNFAGIKNNYLRKLTKGIFFIFFAPFYYMFRQVIWGLGYGGLMFVIAKKK</sequence>
<evidence type="ECO:0000313" key="2">
    <source>
        <dbReference type="EMBL" id="OGK39470.1"/>
    </source>
</evidence>
<dbReference type="Proteomes" id="UP000177698">
    <property type="component" value="Unassembled WGS sequence"/>
</dbReference>
<dbReference type="STRING" id="1802056.A2954_03260"/>
<keyword evidence="1" id="KW-1133">Transmembrane helix</keyword>
<comment type="caution">
    <text evidence="2">The sequence shown here is derived from an EMBL/GenBank/DDBJ whole genome shotgun (WGS) entry which is preliminary data.</text>
</comment>
<organism evidence="2 3">
    <name type="scientific">Candidatus Roizmanbacteria bacterium RIFCSPLOWO2_01_FULL_37_12</name>
    <dbReference type="NCBI Taxonomy" id="1802056"/>
    <lineage>
        <taxon>Bacteria</taxon>
        <taxon>Candidatus Roizmaniibacteriota</taxon>
    </lineage>
</organism>
<name>A0A1F7I7X2_9BACT</name>
<gene>
    <name evidence="2" type="ORF">A2954_03260</name>
</gene>
<dbReference type="EMBL" id="MGAG01000041">
    <property type="protein sequence ID" value="OGK39470.1"/>
    <property type="molecule type" value="Genomic_DNA"/>
</dbReference>
<evidence type="ECO:0000313" key="3">
    <source>
        <dbReference type="Proteomes" id="UP000177698"/>
    </source>
</evidence>
<protein>
    <recommendedName>
        <fullName evidence="4">Methyltransferase</fullName>
    </recommendedName>
</protein>
<feature type="transmembrane region" description="Helical" evidence="1">
    <location>
        <begin position="267"/>
        <end position="296"/>
    </location>
</feature>
<dbReference type="InterPro" id="IPR029063">
    <property type="entry name" value="SAM-dependent_MTases_sf"/>
</dbReference>